<reference evidence="1 2" key="1">
    <citation type="journal article" date="2021" name="ISME J.">
        <title>Genomic evolution of the class Acidithiobacillia: deep-branching Proteobacteria living in extreme acidic conditions.</title>
        <authorList>
            <person name="Moya-Beltran A."/>
            <person name="Beard S."/>
            <person name="Rojas-Villalobos C."/>
            <person name="Issotta F."/>
            <person name="Gallardo Y."/>
            <person name="Ulloa R."/>
            <person name="Giaveno A."/>
            <person name="Degli Esposti M."/>
            <person name="Johnson D.B."/>
            <person name="Quatrini R."/>
        </authorList>
    </citation>
    <scope>NUCLEOTIDE SEQUENCE [LARGE SCALE GENOMIC DNA]</scope>
    <source>
        <strain evidence="1 2">GG1-14</strain>
    </source>
</reference>
<sequence>MNKQQLEQLLEDALHPEFLEVKDRTEAHSEHEQSDGGGHYELRIVCAQFAGMAPLARHRLVNAATESVRDQMHALAVKAYTPEEFAALNQPKAPRRSIPLNTQ</sequence>
<protein>
    <submittedName>
        <fullName evidence="1">BolA family protein</fullName>
    </submittedName>
</protein>
<proteinExistence type="predicted"/>
<name>A0ACD5HCG7_9PROT</name>
<keyword evidence="2" id="KW-1185">Reference proteome</keyword>
<dbReference type="Proteomes" id="UP001195965">
    <property type="component" value="Chromosome"/>
</dbReference>
<evidence type="ECO:0000313" key="2">
    <source>
        <dbReference type="Proteomes" id="UP001195965"/>
    </source>
</evidence>
<gene>
    <name evidence="1" type="ORF">HHS34_008495</name>
</gene>
<dbReference type="EMBL" id="CP127526">
    <property type="protein sequence ID" value="XRI72486.1"/>
    <property type="molecule type" value="Genomic_DNA"/>
</dbReference>
<evidence type="ECO:0000313" key="1">
    <source>
        <dbReference type="EMBL" id="XRI72486.1"/>
    </source>
</evidence>
<organism evidence="1 2">
    <name type="scientific">Acidithiobacillus montserratensis</name>
    <dbReference type="NCBI Taxonomy" id="2729135"/>
    <lineage>
        <taxon>Bacteria</taxon>
        <taxon>Pseudomonadati</taxon>
        <taxon>Pseudomonadota</taxon>
        <taxon>Acidithiobacillia</taxon>
        <taxon>Acidithiobacillales</taxon>
        <taxon>Acidithiobacillaceae</taxon>
        <taxon>Acidithiobacillus</taxon>
    </lineage>
</organism>
<accession>A0ACD5HCG7</accession>